<keyword evidence="3" id="KW-0238">DNA-binding</keyword>
<evidence type="ECO:0000313" key="6">
    <source>
        <dbReference type="EMBL" id="SMP76519.1"/>
    </source>
</evidence>
<dbReference type="InterPro" id="IPR053812">
    <property type="entry name" value="HTH_Sigma70_ECF-like"/>
</dbReference>
<dbReference type="PANTHER" id="PTHR43133">
    <property type="entry name" value="RNA POLYMERASE ECF-TYPE SIGMA FACTO"/>
    <property type="match status" value="1"/>
</dbReference>
<protein>
    <submittedName>
        <fullName evidence="6">RNA polymerase sigma-70 factor, ECF subfamily</fullName>
    </submittedName>
</protein>
<reference evidence="6 7" key="1">
    <citation type="submission" date="2017-05" db="EMBL/GenBank/DDBJ databases">
        <authorList>
            <person name="Varghese N."/>
            <person name="Submissions S."/>
        </authorList>
    </citation>
    <scope>NUCLEOTIDE SEQUENCE [LARGE SCALE GENOMIC DNA]</scope>
    <source>
        <strain evidence="6 7">DSM 25457</strain>
    </source>
</reference>
<gene>
    <name evidence="6" type="ORF">SAMN06265222_12162</name>
</gene>
<keyword evidence="1" id="KW-0805">Transcription regulation</keyword>
<dbReference type="Pfam" id="PF07638">
    <property type="entry name" value="Sigma70_ECF"/>
    <property type="match status" value="1"/>
</dbReference>
<sequence>MDPKSIQLIDQCRQGDQVASQELFDRYVSRLIAMVHRRMSSRLNRRVDAEDIVQSAFRSFFAGVDRDQFQFEQSGDLWRLLVVISLNKLRRRVAYHRAAKRGMDNEQSVMMSNDQSRQAFCFEAAATEPLPEAALMVMDEFDQLTADLDSVQIEMIKLRMHGYEMTEIAEQVDRSERTVRRVLEKVRGRWSERLEVLEL</sequence>
<keyword evidence="4" id="KW-0804">Transcription</keyword>
<evidence type="ECO:0000313" key="7">
    <source>
        <dbReference type="Proteomes" id="UP001158067"/>
    </source>
</evidence>
<evidence type="ECO:0000256" key="4">
    <source>
        <dbReference type="ARBA" id="ARBA00023163"/>
    </source>
</evidence>
<comment type="caution">
    <text evidence="6">The sequence shown here is derived from an EMBL/GenBank/DDBJ whole genome shotgun (WGS) entry which is preliminary data.</text>
</comment>
<feature type="domain" description="RNA polymerase sigma-70 ECF-like HTH" evidence="5">
    <location>
        <begin position="7"/>
        <end position="192"/>
    </location>
</feature>
<dbReference type="EMBL" id="FXUG01000021">
    <property type="protein sequence ID" value="SMP76519.1"/>
    <property type="molecule type" value="Genomic_DNA"/>
</dbReference>
<dbReference type="SUPFAM" id="SSF46894">
    <property type="entry name" value="C-terminal effector domain of the bipartite response regulators"/>
    <property type="match status" value="1"/>
</dbReference>
<proteinExistence type="predicted"/>
<organism evidence="6 7">
    <name type="scientific">Neorhodopirellula lusitana</name>
    <dbReference type="NCBI Taxonomy" id="445327"/>
    <lineage>
        <taxon>Bacteria</taxon>
        <taxon>Pseudomonadati</taxon>
        <taxon>Planctomycetota</taxon>
        <taxon>Planctomycetia</taxon>
        <taxon>Pirellulales</taxon>
        <taxon>Pirellulaceae</taxon>
        <taxon>Neorhodopirellula</taxon>
    </lineage>
</organism>
<dbReference type="InterPro" id="IPR016032">
    <property type="entry name" value="Sig_transdc_resp-reg_C-effctor"/>
</dbReference>
<dbReference type="InterPro" id="IPR039425">
    <property type="entry name" value="RNA_pol_sigma-70-like"/>
</dbReference>
<accession>A0ABY1QSP5</accession>
<keyword evidence="7" id="KW-1185">Reference proteome</keyword>
<dbReference type="Gene3D" id="1.10.1740.10">
    <property type="match status" value="1"/>
</dbReference>
<dbReference type="RefSeq" id="WP_283435233.1">
    <property type="nucleotide sequence ID" value="NZ_CAWLDM010000001.1"/>
</dbReference>
<name>A0ABY1QSP5_9BACT</name>
<evidence type="ECO:0000256" key="1">
    <source>
        <dbReference type="ARBA" id="ARBA00023015"/>
    </source>
</evidence>
<dbReference type="SUPFAM" id="SSF88946">
    <property type="entry name" value="Sigma2 domain of RNA polymerase sigma factors"/>
    <property type="match status" value="1"/>
</dbReference>
<dbReference type="PANTHER" id="PTHR43133:SF8">
    <property type="entry name" value="RNA POLYMERASE SIGMA FACTOR HI_1459-RELATED"/>
    <property type="match status" value="1"/>
</dbReference>
<evidence type="ECO:0000256" key="2">
    <source>
        <dbReference type="ARBA" id="ARBA00023082"/>
    </source>
</evidence>
<dbReference type="Proteomes" id="UP001158067">
    <property type="component" value="Unassembled WGS sequence"/>
</dbReference>
<dbReference type="InterPro" id="IPR013325">
    <property type="entry name" value="RNA_pol_sigma_r2"/>
</dbReference>
<evidence type="ECO:0000256" key="3">
    <source>
        <dbReference type="ARBA" id="ARBA00023125"/>
    </source>
</evidence>
<evidence type="ECO:0000259" key="5">
    <source>
        <dbReference type="Pfam" id="PF07638"/>
    </source>
</evidence>
<keyword evidence="2" id="KW-0731">Sigma factor</keyword>